<dbReference type="InterPro" id="IPR033412">
    <property type="entry name" value="PFOR_II"/>
</dbReference>
<dbReference type="PATRIC" id="fig|86416.3.peg.3690"/>
<evidence type="ECO:0000259" key="3">
    <source>
        <dbReference type="Pfam" id="PF17147"/>
    </source>
</evidence>
<dbReference type="GO" id="GO:0016491">
    <property type="term" value="F:oxidoreductase activity"/>
    <property type="evidence" value="ECO:0007669"/>
    <property type="project" value="UniProtKB-KW"/>
</dbReference>
<proteinExistence type="predicted"/>
<dbReference type="STRING" id="86416.Clopa_3689"/>
<dbReference type="Proteomes" id="UP000013523">
    <property type="component" value="Chromosome"/>
</dbReference>
<dbReference type="RefSeq" id="WP_015616752.1">
    <property type="nucleotide sequence ID" value="NC_021182.1"/>
</dbReference>
<dbReference type="KEGG" id="cpas:Clopa_3689"/>
<feature type="domain" description="Pyruvate flavodoxin/ferredoxin oxidoreductase pyrimidine binding" evidence="2">
    <location>
        <begin position="15"/>
        <end position="200"/>
    </location>
</feature>
<protein>
    <submittedName>
        <fullName evidence="4">2-oxoacid:ferredoxin oxidoreductase, alpha subunit</fullName>
    </submittedName>
</protein>
<keyword evidence="1" id="KW-0560">Oxidoreductase</keyword>
<dbReference type="InterPro" id="IPR002880">
    <property type="entry name" value="Pyrv_Fd/Flavodoxin_OxRdtase_N"/>
</dbReference>
<feature type="domain" description="Pyruvate:ferredoxin oxidoreductase core" evidence="3">
    <location>
        <begin position="278"/>
        <end position="359"/>
    </location>
</feature>
<dbReference type="eggNOG" id="COG0674">
    <property type="taxonomic scope" value="Bacteria"/>
</dbReference>
<keyword evidence="5" id="KW-1185">Reference proteome</keyword>
<evidence type="ECO:0000313" key="5">
    <source>
        <dbReference type="Proteomes" id="UP000013523"/>
    </source>
</evidence>
<dbReference type="SUPFAM" id="SSF52518">
    <property type="entry name" value="Thiamin diphosphate-binding fold (THDP-binding)"/>
    <property type="match status" value="1"/>
</dbReference>
<dbReference type="Gene3D" id="3.40.50.970">
    <property type="match status" value="1"/>
</dbReference>
<reference evidence="4 5" key="1">
    <citation type="submission" date="2012-01" db="EMBL/GenBank/DDBJ databases">
        <title>Complete sequence of chromosome of Clostridium pasteurianum BC1.</title>
        <authorList>
            <consortium name="US DOE Joint Genome Institute"/>
            <person name="Lucas S."/>
            <person name="Han J."/>
            <person name="Lapidus A."/>
            <person name="Cheng J.-F."/>
            <person name="Goodwin L."/>
            <person name="Pitluck S."/>
            <person name="Peters L."/>
            <person name="Mikhailova N."/>
            <person name="Teshima H."/>
            <person name="Detter J.C."/>
            <person name="Han C."/>
            <person name="Tapia R."/>
            <person name="Land M."/>
            <person name="Hauser L."/>
            <person name="Kyrpides N."/>
            <person name="Ivanova N."/>
            <person name="Pagani I."/>
            <person name="Dunn J."/>
            <person name="Taghavi S."/>
            <person name="Francis A."/>
            <person name="van der Lelie D."/>
            <person name="Woyke T."/>
        </authorList>
    </citation>
    <scope>NUCLEOTIDE SEQUENCE [LARGE SCALE GENOMIC DNA]</scope>
    <source>
        <strain evidence="4 5">BC1</strain>
    </source>
</reference>
<dbReference type="PANTHER" id="PTHR43088">
    <property type="entry name" value="SUBUNIT OF PYRUVATE:FLAVODOXIN OXIDOREDUCTASE-RELATED"/>
    <property type="match status" value="1"/>
</dbReference>
<dbReference type="HOGENOM" id="CLU_017038_0_1_9"/>
<sequence>MKRIFDTGNAAITEAAIISGCRVYAGYPITPATELAENMSRRLPQVGGYYVQGEDELASLHICIGASLGGLKAMTSTSGPGYVLFADPYGWAISSEIPLVIVNAQRVGPVSGITGAPGQGEFYLSRYPTHGGNFETIVLAPNSVQEAFSITVEAFYLAERFRTPVTILADQLVTDGWETLIIPETEDEIKEMGLKVIPRKVNYGPQFYPSTDEVDIPPVVLGHNTGAACSDWTPTAEGYDTEEVEWQHKHAHRLIYKIRNNKDIINKYETYHLEDNPDIILVAYGSPSRVVKSAVDEARKQGLKVGGIRLISIWPFPDEIFNKKAIYLSVELNFDGQLVREVQRVVPKGSEVHFVGKCGELPKVSELIEITETLLKGDPIVSRPWEREAW</sequence>
<dbReference type="Gene3D" id="3.40.50.920">
    <property type="match status" value="1"/>
</dbReference>
<evidence type="ECO:0000313" key="4">
    <source>
        <dbReference type="EMBL" id="AGK98469.1"/>
    </source>
</evidence>
<dbReference type="PANTHER" id="PTHR43088:SF1">
    <property type="entry name" value="SUBUNIT OF PYRUVATE:FLAVODOXIN OXIDOREDUCTASE"/>
    <property type="match status" value="1"/>
</dbReference>
<dbReference type="AlphaFoldDB" id="R4KD46"/>
<dbReference type="Pfam" id="PF01855">
    <property type="entry name" value="POR_N"/>
    <property type="match status" value="1"/>
</dbReference>
<dbReference type="Pfam" id="PF17147">
    <property type="entry name" value="PFOR_II"/>
    <property type="match status" value="1"/>
</dbReference>
<accession>R4KD46</accession>
<dbReference type="EMBL" id="CP003261">
    <property type="protein sequence ID" value="AGK98469.1"/>
    <property type="molecule type" value="Genomic_DNA"/>
</dbReference>
<dbReference type="OrthoDB" id="9794954at2"/>
<dbReference type="InterPro" id="IPR009014">
    <property type="entry name" value="Transketo_C/PFOR_II"/>
</dbReference>
<dbReference type="CDD" id="cd07034">
    <property type="entry name" value="TPP_PYR_PFOR_IOR-alpha_like"/>
    <property type="match status" value="1"/>
</dbReference>
<dbReference type="SUPFAM" id="SSF52922">
    <property type="entry name" value="TK C-terminal domain-like"/>
    <property type="match status" value="1"/>
</dbReference>
<name>R4KD46_CLOPA</name>
<gene>
    <name evidence="4" type="ORF">Clopa_3689</name>
</gene>
<dbReference type="InterPro" id="IPR029061">
    <property type="entry name" value="THDP-binding"/>
</dbReference>
<dbReference type="InterPro" id="IPR052368">
    <property type="entry name" value="2-oxoacid_oxidoreductase"/>
</dbReference>
<evidence type="ECO:0000256" key="1">
    <source>
        <dbReference type="ARBA" id="ARBA00023002"/>
    </source>
</evidence>
<organism evidence="4 5">
    <name type="scientific">Clostridium pasteurianum BC1</name>
    <dbReference type="NCBI Taxonomy" id="86416"/>
    <lineage>
        <taxon>Bacteria</taxon>
        <taxon>Bacillati</taxon>
        <taxon>Bacillota</taxon>
        <taxon>Clostridia</taxon>
        <taxon>Eubacteriales</taxon>
        <taxon>Clostridiaceae</taxon>
        <taxon>Clostridium</taxon>
    </lineage>
</organism>
<evidence type="ECO:0000259" key="2">
    <source>
        <dbReference type="Pfam" id="PF01855"/>
    </source>
</evidence>